<evidence type="ECO:0000256" key="4">
    <source>
        <dbReference type="ARBA" id="ARBA00018577"/>
    </source>
</evidence>
<dbReference type="GO" id="GO:0007031">
    <property type="term" value="P:peroxisome organization"/>
    <property type="evidence" value="ECO:0007669"/>
    <property type="project" value="UniProtKB-KW"/>
</dbReference>
<comment type="subcellular location">
    <subcellularLocation>
        <location evidence="8">Peroxisome membrane</location>
    </subcellularLocation>
    <subcellularLocation>
        <location evidence="1">Secreted</location>
    </subcellularLocation>
</comment>
<dbReference type="OrthoDB" id="2021143at2759"/>
<dbReference type="GO" id="GO:0005576">
    <property type="term" value="C:extracellular region"/>
    <property type="evidence" value="ECO:0007669"/>
    <property type="project" value="UniProtKB-SubCell"/>
</dbReference>
<dbReference type="PANTHER" id="PTHR13299">
    <property type="entry name" value="PEROXISOMAL MEMBRANE PROTEIN PEX16"/>
    <property type="match status" value="1"/>
</dbReference>
<dbReference type="Pfam" id="PF08259">
    <property type="entry name" value="Periviscerokin"/>
    <property type="match status" value="2"/>
</dbReference>
<feature type="non-terminal residue" evidence="9">
    <location>
        <position position="1"/>
    </location>
</feature>
<keyword evidence="8" id="KW-0962">Peroxisome biogenesis</keyword>
<comment type="caution">
    <text evidence="9">The sequence shown here is derived from an EMBL/GenBank/DDBJ whole genome shotgun (WGS) entry which is preliminary data.</text>
</comment>
<accession>A0A6L2PU54</accession>
<name>A0A6L2PU54_COPFO</name>
<dbReference type="GO" id="GO:0007218">
    <property type="term" value="P:neuropeptide signaling pathway"/>
    <property type="evidence" value="ECO:0007669"/>
    <property type="project" value="UniProtKB-KW"/>
</dbReference>
<reference evidence="10" key="1">
    <citation type="submission" date="2020-01" db="EMBL/GenBank/DDBJ databases">
        <title>Draft genome sequence of the Termite Coptotermes fromosanus.</title>
        <authorList>
            <person name="Itakura S."/>
            <person name="Yosikawa Y."/>
            <person name="Umezawa K."/>
        </authorList>
    </citation>
    <scope>NUCLEOTIDE SEQUENCE [LARGE SCALE GENOMIC DNA]</scope>
</reference>
<dbReference type="Pfam" id="PF08610">
    <property type="entry name" value="Pex16"/>
    <property type="match status" value="1"/>
</dbReference>
<dbReference type="Proteomes" id="UP000502823">
    <property type="component" value="Unassembled WGS sequence"/>
</dbReference>
<keyword evidence="5" id="KW-0964">Secreted</keyword>
<keyword evidence="7" id="KW-0527">Neuropeptide</keyword>
<proteinExistence type="inferred from homology"/>
<evidence type="ECO:0000256" key="6">
    <source>
        <dbReference type="ARBA" id="ARBA00022815"/>
    </source>
</evidence>
<dbReference type="GO" id="GO:0005778">
    <property type="term" value="C:peroxisomal membrane"/>
    <property type="evidence" value="ECO:0007669"/>
    <property type="project" value="UniProtKB-SubCell"/>
</dbReference>
<dbReference type="AlphaFoldDB" id="A0A6L2PU54"/>
<dbReference type="EMBL" id="BLKM01011744">
    <property type="protein sequence ID" value="GFG34158.1"/>
    <property type="molecule type" value="Genomic_DNA"/>
</dbReference>
<evidence type="ECO:0000313" key="9">
    <source>
        <dbReference type="EMBL" id="GFG34158.1"/>
    </source>
</evidence>
<protein>
    <recommendedName>
        <fullName evidence="4 8">Peroxisomal membrane protein PEX16</fullName>
    </recommendedName>
</protein>
<comment type="similarity">
    <text evidence="3 8">Belongs to the peroxin-16 family.</text>
</comment>
<evidence type="ECO:0000256" key="3">
    <source>
        <dbReference type="ARBA" id="ARBA00009505"/>
    </source>
</evidence>
<dbReference type="InParanoid" id="A0A6L2PU54"/>
<sequence>RINTSNVLSELVYSLSNLLVLFNDHIIHNTRRREAVGSGEKLKMWLTVLDYSEVFIEVSARRLWGEKGKWLIVVAVQIFKCAGRLLLLFHHNENIIQSPSLPPLRRKKLDDDARTEESRIRLHSASFTLKRSGRIIRSVNAGKHIKNTLTTMLLKLKLDQTCLSVCLDGRTIINNVFQVLYVVKPVAHLCSMLLFGQKDWKPWLLSLAVDLSSLQLYKSQRTGQTLSRRQRLELSRRTITLLLYLLRSPFYEQHSSDRLQALLHRLARDPRYGCYLGYVCLESSNTGLSKTVNFVSRSRRFSQASPKREAEYGSVSTLSGLGTFFCDLAHKFIAGLIFLCLVLYNHSSIQSRMAYSLMTTGVDARIRQAQIYNQSFRSFAYIGWLPSNRHISLWFRAQDGDVSESVPTNADRRRVSSGLISMPRVGRPDLTWTFQSQGDTVLTNKNKKGLSSFIKVPRVGREFLTLAPGVHTDAYQKGKRGSSGLIPMPRVGRSDLTWSLTDGLLDSDGAMMDVPVKRFGGSSEEVSGMWFGPRLGKRSKRSVDSPWTLFTVREIPAAIRDYASLLGRESEEEDCADMLDEDSATQIGRAAHIHQ</sequence>
<organism evidence="9 10">
    <name type="scientific">Coptotermes formosanus</name>
    <name type="common">Formosan subterranean termite</name>
    <dbReference type="NCBI Taxonomy" id="36987"/>
    <lineage>
        <taxon>Eukaryota</taxon>
        <taxon>Metazoa</taxon>
        <taxon>Ecdysozoa</taxon>
        <taxon>Arthropoda</taxon>
        <taxon>Hexapoda</taxon>
        <taxon>Insecta</taxon>
        <taxon>Pterygota</taxon>
        <taxon>Neoptera</taxon>
        <taxon>Polyneoptera</taxon>
        <taxon>Dictyoptera</taxon>
        <taxon>Blattodea</taxon>
        <taxon>Blattoidea</taxon>
        <taxon>Termitoidae</taxon>
        <taxon>Rhinotermitidae</taxon>
        <taxon>Coptotermes</taxon>
    </lineage>
</organism>
<evidence type="ECO:0000313" key="10">
    <source>
        <dbReference type="Proteomes" id="UP000502823"/>
    </source>
</evidence>
<comment type="similarity">
    <text evidence="2">Belongs to the periviscerokinin family.</text>
</comment>
<keyword evidence="6" id="KW-0027">Amidation</keyword>
<evidence type="ECO:0000256" key="2">
    <source>
        <dbReference type="ARBA" id="ARBA00007338"/>
    </source>
</evidence>
<evidence type="ECO:0000256" key="5">
    <source>
        <dbReference type="ARBA" id="ARBA00022525"/>
    </source>
</evidence>
<evidence type="ECO:0000256" key="7">
    <source>
        <dbReference type="ARBA" id="ARBA00023320"/>
    </source>
</evidence>
<keyword evidence="10" id="KW-1185">Reference proteome</keyword>
<gene>
    <name evidence="9" type="ORF">Cfor_08149</name>
</gene>
<evidence type="ECO:0000256" key="8">
    <source>
        <dbReference type="RuleBase" id="RU365003"/>
    </source>
</evidence>
<dbReference type="PANTHER" id="PTHR13299:SF0">
    <property type="entry name" value="PEROXISOMAL MEMBRANE PROTEIN PEX16"/>
    <property type="match status" value="1"/>
</dbReference>
<keyword evidence="8" id="KW-0576">Peroxisome</keyword>
<evidence type="ECO:0000256" key="1">
    <source>
        <dbReference type="ARBA" id="ARBA00004613"/>
    </source>
</evidence>
<dbReference type="InterPro" id="IPR013919">
    <property type="entry name" value="Pex16"/>
</dbReference>
<dbReference type="InterPro" id="IPR013231">
    <property type="entry name" value="Periviscerokinin"/>
</dbReference>